<feature type="region of interest" description="Disordered" evidence="2">
    <location>
        <begin position="850"/>
        <end position="869"/>
    </location>
</feature>
<gene>
    <name evidence="5" type="primary">LOC107217563</name>
</gene>
<dbReference type="GeneID" id="107217563"/>
<dbReference type="SMART" id="SM00360">
    <property type="entry name" value="RRM"/>
    <property type="match status" value="1"/>
</dbReference>
<dbReference type="SUPFAM" id="SSF54928">
    <property type="entry name" value="RNA-binding domain, RBD"/>
    <property type="match status" value="1"/>
</dbReference>
<dbReference type="InParanoid" id="A0A6J0BAE1"/>
<dbReference type="KEGG" id="nlo:107217563"/>
<dbReference type="InterPro" id="IPR039878">
    <property type="entry name" value="RBM33"/>
</dbReference>
<accession>A0A6J0BAE1</accession>
<feature type="region of interest" description="Disordered" evidence="2">
    <location>
        <begin position="598"/>
        <end position="631"/>
    </location>
</feature>
<feature type="compositionally biased region" description="Low complexity" evidence="2">
    <location>
        <begin position="619"/>
        <end position="631"/>
    </location>
</feature>
<dbReference type="InterPro" id="IPR000504">
    <property type="entry name" value="RRM_dom"/>
</dbReference>
<dbReference type="RefSeq" id="XP_015510658.1">
    <property type="nucleotide sequence ID" value="XM_015655172.2"/>
</dbReference>
<proteinExistence type="predicted"/>
<dbReference type="OrthoDB" id="5990677at2759"/>
<feature type="region of interest" description="Disordered" evidence="2">
    <location>
        <begin position="417"/>
        <end position="586"/>
    </location>
</feature>
<feature type="compositionally biased region" description="Low complexity" evidence="2">
    <location>
        <begin position="520"/>
        <end position="529"/>
    </location>
</feature>
<protein>
    <submittedName>
        <fullName evidence="5">RNA-binding protein 33 isoform X1</fullName>
    </submittedName>
</protein>
<reference evidence="5" key="1">
    <citation type="submission" date="2025-08" db="UniProtKB">
        <authorList>
            <consortium name="RefSeq"/>
        </authorList>
    </citation>
    <scope>IDENTIFICATION</scope>
    <source>
        <tissue evidence="5">Thorax and Abdomen</tissue>
    </source>
</reference>
<dbReference type="GO" id="GO:0003723">
    <property type="term" value="F:RNA binding"/>
    <property type="evidence" value="ECO:0007669"/>
    <property type="project" value="UniProtKB-KW"/>
</dbReference>
<evidence type="ECO:0000256" key="1">
    <source>
        <dbReference type="ARBA" id="ARBA00022884"/>
    </source>
</evidence>
<dbReference type="AlphaFoldDB" id="A0A6J0BAE1"/>
<keyword evidence="4" id="KW-1185">Reference proteome</keyword>
<feature type="compositionally biased region" description="Polar residues" evidence="2">
    <location>
        <begin position="687"/>
        <end position="719"/>
    </location>
</feature>
<evidence type="ECO:0000313" key="5">
    <source>
        <dbReference type="RefSeq" id="XP_015510658.1"/>
    </source>
</evidence>
<feature type="region of interest" description="Disordered" evidence="2">
    <location>
        <begin position="656"/>
        <end position="781"/>
    </location>
</feature>
<feature type="region of interest" description="Disordered" evidence="2">
    <location>
        <begin position="182"/>
        <end position="201"/>
    </location>
</feature>
<dbReference type="InterPro" id="IPR035979">
    <property type="entry name" value="RBD_domain_sf"/>
</dbReference>
<dbReference type="Gene3D" id="3.30.70.330">
    <property type="match status" value="1"/>
</dbReference>
<evidence type="ECO:0000259" key="3">
    <source>
        <dbReference type="SMART" id="SM00360"/>
    </source>
</evidence>
<feature type="compositionally biased region" description="Basic and acidic residues" evidence="2">
    <location>
        <begin position="768"/>
        <end position="781"/>
    </location>
</feature>
<evidence type="ECO:0000313" key="4">
    <source>
        <dbReference type="Proteomes" id="UP000829291"/>
    </source>
</evidence>
<dbReference type="Proteomes" id="UP000829291">
    <property type="component" value="Chromosome 4"/>
</dbReference>
<feature type="domain" description="RRM" evidence="3">
    <location>
        <begin position="1026"/>
        <end position="1091"/>
    </location>
</feature>
<feature type="compositionally biased region" description="Polar residues" evidence="2">
    <location>
        <begin position="601"/>
        <end position="617"/>
    </location>
</feature>
<dbReference type="InterPro" id="IPR012677">
    <property type="entry name" value="Nucleotide-bd_a/b_plait_sf"/>
</dbReference>
<sequence length="1109" mass="125458">MSEQCDENLLDEDFGDEEYELGNDEEEALLADDYELETQSSYKGEEETDDVLDLGVTDALDDLEGEEENVNYSGVTDNRNHNNYYEERHENAVIYHYGQHDYEENVGGESENVGSVSNKPDLREKLQKSAQKDFYVGNGQGMEDDDCEEAKERRNRFQNERTIISPKMNNEIPDSLENVVTSEQSRPLFRGRGRGRGIRGSRGGRFIVQNIQTFNPRFNGPRVPMQFENQRPQYRAPLLENRPQYAPPVPRMNIPNQQMTPFPQNNAQMVPPYGQFSMNGPQQHPRPQFVENRPPFNPNQFQGMIGPPGPRLMGPRPEFDPRGPLLGTAPQQNYPPNQPPPQFIIHNQPQHFQNQGQPIPGNPGPMPMQGNQLPVVPVNQGPPMQGNQRPMMQPHQGVPLLRNPGSLMPGHLRPPIHNQIPVMQSHPNAPNLPNPVTFENVPPYQDPHFCQEARPVYDSRPVYNDQPPPNQYNNGPPVPPAQLTPGNVPNPLPPGHKILINPHFRGAVQPTQDSRLPWDSATQQQQPQQQQPPPPSASSSQIVNESFIHQQSSQFQDQRPYNQPAAPSQPQRDYNQPNVQQNKSDDPYAYFSDVWQENKPQKTPSVNPSSSFQNESSYNKDNYYNNFDNNYKSQNQWDSRESYQTCCSQSTHNVMDYSNEQREHQPSYRERDVHSRSNTERPRESRIPSTNSSYRNENYDLNRQQRTSIGSRAAPSSTLRGIVRSQQKRSPEGYSDRGPRESSPKRPKLSNRNLHEVKTVDTLPGATGDKKTCEPEGPEMREYRKKLEEQKRMREKFLREKENRRKIAAMEKQYDKEKAEIAADAEESNQETIPVSVITGVTKDLKVRPAVSRGRSRPVGAQTTEGLERSSGMRIVRTIQTVQPTLQPTVSSKDGEKNTSATSAVSTIKVNDGILKRQTPQQHGIRRVVIHKTLPNTQKVATTIQKTVSNLQKPVQKIGGNATVGVQKTILKKNLGGNAQVSVTNASKNLNMNNQKVVVNTQSNQRVVLQKSPQQTRKLTEIKSNVVRIENLAASTTENQIRRMCQGIGTLESIRMTEGSATIVFKTQSAALVFHKKYQRKMLDLSLITVHLVPQATGNRPIPTVVKKS</sequence>
<evidence type="ECO:0000256" key="2">
    <source>
        <dbReference type="SAM" id="MobiDB-lite"/>
    </source>
</evidence>
<feature type="compositionally biased region" description="Basic residues" evidence="2">
    <location>
        <begin position="189"/>
        <end position="199"/>
    </location>
</feature>
<name>A0A6J0BAE1_NEOLC</name>
<feature type="compositionally biased region" description="Polar residues" evidence="2">
    <location>
        <begin position="542"/>
        <end position="582"/>
    </location>
</feature>
<organism evidence="5">
    <name type="scientific">Neodiprion lecontei</name>
    <name type="common">Redheaded pine sawfly</name>
    <dbReference type="NCBI Taxonomy" id="441921"/>
    <lineage>
        <taxon>Eukaryota</taxon>
        <taxon>Metazoa</taxon>
        <taxon>Ecdysozoa</taxon>
        <taxon>Arthropoda</taxon>
        <taxon>Hexapoda</taxon>
        <taxon>Insecta</taxon>
        <taxon>Pterygota</taxon>
        <taxon>Neoptera</taxon>
        <taxon>Endopterygota</taxon>
        <taxon>Hymenoptera</taxon>
        <taxon>Tenthredinoidea</taxon>
        <taxon>Diprionidae</taxon>
        <taxon>Diprioninae</taxon>
        <taxon>Neodiprion</taxon>
    </lineage>
</organism>
<dbReference type="CDD" id="cd00590">
    <property type="entry name" value="RRM_SF"/>
    <property type="match status" value="1"/>
</dbReference>
<keyword evidence="1" id="KW-0694">RNA-binding</keyword>
<feature type="compositionally biased region" description="Pro residues" evidence="2">
    <location>
        <begin position="466"/>
        <end position="494"/>
    </location>
</feature>
<feature type="compositionally biased region" description="Basic and acidic residues" evidence="2">
    <location>
        <begin position="729"/>
        <end position="744"/>
    </location>
</feature>
<dbReference type="PANTHER" id="PTHR22014:SF2">
    <property type="entry name" value="RNA-BINDING PROTEIN 33"/>
    <property type="match status" value="1"/>
</dbReference>
<dbReference type="PANTHER" id="PTHR22014">
    <property type="entry name" value="RNA-BINDING PROTEIN 33"/>
    <property type="match status" value="1"/>
</dbReference>
<feature type="compositionally biased region" description="Basic and acidic residues" evidence="2">
    <location>
        <begin position="659"/>
        <end position="686"/>
    </location>
</feature>